<protein>
    <submittedName>
        <fullName evidence="1">Virulence effector SrfC</fullName>
    </submittedName>
</protein>
<name>A0A0L0GZF3_9ENTR</name>
<evidence type="ECO:0000313" key="2">
    <source>
        <dbReference type="Proteomes" id="UP000037393"/>
    </source>
</evidence>
<dbReference type="EMBL" id="JNGI01000038">
    <property type="protein sequence ID" value="KNC93863.1"/>
    <property type="molecule type" value="Genomic_DNA"/>
</dbReference>
<dbReference type="AlphaFoldDB" id="A0A0L0GZF3"/>
<comment type="caution">
    <text evidence="1">The sequence shown here is derived from an EMBL/GenBank/DDBJ whole genome shotgun (WGS) entry which is preliminary data.</text>
</comment>
<dbReference type="PATRIC" id="fig|379893.4.peg.3558"/>
<organism evidence="1 2">
    <name type="scientific">Trabulsiella odontotermitis</name>
    <dbReference type="NCBI Taxonomy" id="379893"/>
    <lineage>
        <taxon>Bacteria</taxon>
        <taxon>Pseudomonadati</taxon>
        <taxon>Pseudomonadota</taxon>
        <taxon>Gammaproteobacteria</taxon>
        <taxon>Enterobacterales</taxon>
        <taxon>Enterobacteriaceae</taxon>
        <taxon>Trabulsiella</taxon>
    </lineage>
</organism>
<gene>
    <name evidence="1" type="ORF">GM31_17525</name>
</gene>
<dbReference type="RefSeq" id="WP_049856792.1">
    <property type="nucleotide sequence ID" value="NZ_JNGI01000038.1"/>
</dbReference>
<dbReference type="OrthoDB" id="1060501at2"/>
<proteinExistence type="predicted"/>
<dbReference type="PIRSF" id="PIRSF034586">
    <property type="entry name" value="Vir_effector_SfrC"/>
    <property type="match status" value="1"/>
</dbReference>
<accession>A0A0L0GZF3</accession>
<dbReference type="InterPro" id="IPR017030">
    <property type="entry name" value="Vir_effector_SfrC"/>
</dbReference>
<dbReference type="STRING" id="379893.GCA_001297775_04205"/>
<evidence type="ECO:0000313" key="1">
    <source>
        <dbReference type="EMBL" id="KNC93863.1"/>
    </source>
</evidence>
<reference evidence="1 2" key="1">
    <citation type="journal article" date="2015" name="Appl. Environ. Microbiol.">
        <title>The Enterobacterium Trabulsiella odontotermitis Presents Novel Adaptations Related to Its Association with Fungus-Growing Termites.</title>
        <authorList>
            <person name="Sapountzis P."/>
            <person name="Gruntjes T."/>
            <person name="Otani S."/>
            <person name="Estevez J."/>
            <person name="da Costa R.R."/>
            <person name="Plunkett G.3rd."/>
            <person name="Perna N.T."/>
            <person name="Poulsen M."/>
        </authorList>
    </citation>
    <scope>NUCLEOTIDE SEQUENCE [LARGE SCALE GENOMIC DNA]</scope>
    <source>
        <strain evidence="1 2">12</strain>
    </source>
</reference>
<keyword evidence="2" id="KW-1185">Reference proteome</keyword>
<dbReference type="Pfam" id="PF10139">
    <property type="entry name" value="Virul_Fac"/>
    <property type="match status" value="2"/>
</dbReference>
<sequence>MSDLQAVIAWTEATRLHAPLLNNDADALLTRLLSLQHQQRKLASAQNQTPSVGLYGHALQAKAHLLTTLCNSPAGRLPVTAGSKKLDWFTHINPGHNTTRMAIRFSPLATAPDEAFPLRLKLMSEAELVQLFIMHALDQDDIRMVDRGVIAARLSGWQSLRQPQQVPGIDREAIAAIARFWRESVPVSQQQMDDDLWYQFASLLPSLDLSARASAWSLLWGEQHALTQQWLSLAHTLHQTGNARDVAAPLSLLVDSFALPTEGFLTPDIEVEGDVVVHPLHNGRLQNAISLPIATLALLSLELVLPVEKGLLDNVEIVDIPAVAQSSGAPLWQSKCRWLLESYRQRFQPDILLVCNATVQRAQTPAVARSLMQWVDDTQPVQESALPGLVWAITPHDHRFTLKQNLDEGVQQLIKKPGQRWGTLQALDSSSMQRLMEWLAQALNPALRSSRLQRLAQGLDARLTALMWPYLSPAHHDAAAMQQQAQSLVRQLQSRAATLGELIEGLLPAQRAFDLLCQTQQPREEKVAGLFSESVDLFAQPEDQSRAVSREQDTGTLAHELWIKHLHQWSRRADIAAHAGLPPEVLQQLAECLIVTSYRLQLPAKLQQVMRSENPSAAQLRATIGNFIAWFDYAALPAEARPASRIAKGSAIFELKSPDTSARLTQLGEQPVHAATRYVYDWLVALYSRATENAGWQHPQEITADARRQLQKHLQ</sequence>
<dbReference type="Proteomes" id="UP000037393">
    <property type="component" value="Unassembled WGS sequence"/>
</dbReference>